<keyword evidence="4" id="KW-1185">Reference proteome</keyword>
<dbReference type="InterPro" id="IPR004964">
    <property type="entry name" value="PhzA_PhzB"/>
</dbReference>
<evidence type="ECO:0000256" key="1">
    <source>
        <dbReference type="ARBA" id="ARBA00009377"/>
    </source>
</evidence>
<organism evidence="3 4">
    <name type="scientific">Flexivirga aerilata</name>
    <dbReference type="NCBI Taxonomy" id="1656889"/>
    <lineage>
        <taxon>Bacteria</taxon>
        <taxon>Bacillati</taxon>
        <taxon>Actinomycetota</taxon>
        <taxon>Actinomycetes</taxon>
        <taxon>Micrococcales</taxon>
        <taxon>Dermacoccaceae</taxon>
        <taxon>Flexivirga</taxon>
    </lineage>
</organism>
<accession>A0A849AM20</accession>
<evidence type="ECO:0000313" key="3">
    <source>
        <dbReference type="EMBL" id="NNG39410.1"/>
    </source>
</evidence>
<evidence type="ECO:0000313" key="4">
    <source>
        <dbReference type="Proteomes" id="UP000557772"/>
    </source>
</evidence>
<protein>
    <submittedName>
        <fullName evidence="3">Phenazine biosynthesis protein</fullName>
    </submittedName>
</protein>
<dbReference type="AlphaFoldDB" id="A0A849AM20"/>
<dbReference type="Proteomes" id="UP000557772">
    <property type="component" value="Unassembled WGS sequence"/>
</dbReference>
<comment type="similarity">
    <text evidence="1">Belongs to the PhzA/PhzB family.</text>
</comment>
<comment type="caution">
    <text evidence="3">The sequence shown here is derived from an EMBL/GenBank/DDBJ whole genome shotgun (WGS) entry which is preliminary data.</text>
</comment>
<name>A0A849AM20_9MICO</name>
<sequence>MGRLVLEPASTVNRQRRVTLKPGLALIDAYLDVSHEARLNRYQLYDENGAASLWFTDRGRPITVRGRDNLRKHNELSIQVLPDWRWGDVEIHLDDKRRTAWVECTGEGTIQFPGYPWGHYRNSFVHRFEFGDGLIVSTREYTNPLEHMRALRIATPQIRRDWIPEA</sequence>
<dbReference type="Gene3D" id="3.10.450.50">
    <property type="match status" value="1"/>
</dbReference>
<dbReference type="InterPro" id="IPR032710">
    <property type="entry name" value="NTF2-like_dom_sf"/>
</dbReference>
<dbReference type="GO" id="GO:0017000">
    <property type="term" value="P:antibiotic biosynthetic process"/>
    <property type="evidence" value="ECO:0007669"/>
    <property type="project" value="UniProtKB-KW"/>
</dbReference>
<evidence type="ECO:0000256" key="2">
    <source>
        <dbReference type="ARBA" id="ARBA00023194"/>
    </source>
</evidence>
<keyword evidence="2" id="KW-0045">Antibiotic biosynthesis</keyword>
<dbReference type="EMBL" id="JABENB010000001">
    <property type="protein sequence ID" value="NNG39410.1"/>
    <property type="molecule type" value="Genomic_DNA"/>
</dbReference>
<proteinExistence type="inferred from homology"/>
<reference evidence="3 4" key="1">
    <citation type="submission" date="2020-05" db="EMBL/GenBank/DDBJ databases">
        <title>Flexivirga sp. ID2601S isolated from air conditioner.</title>
        <authorList>
            <person name="Kim D.H."/>
        </authorList>
    </citation>
    <scope>NUCLEOTIDE SEQUENCE [LARGE SCALE GENOMIC DNA]</scope>
    <source>
        <strain evidence="3 4">ID2601S</strain>
    </source>
</reference>
<dbReference type="SUPFAM" id="SSF54427">
    <property type="entry name" value="NTF2-like"/>
    <property type="match status" value="1"/>
</dbReference>
<gene>
    <name evidence="3" type="ORF">HJ588_08985</name>
</gene>
<dbReference type="Pfam" id="PF03284">
    <property type="entry name" value="PHZA_PHZB"/>
    <property type="match status" value="1"/>
</dbReference>